<sequence length="194" mass="20940">MDTSLTIVLPVHNAEAHLRRNVSRVLEVAAELTPRFELLVVDDGSTDDTFEIASELAAEYPQLAVVRSGLRKGLGGTLRDVKRRASGRVVIVHDGVSTINANELRTLYLGADDEVSVEDLRRPAIAHKAMVAAHSRLRGFQVIDPSEVESSQPAAPRPARARRAATEPQPGVGQIPPLPKPNFLGAMGDFARGE</sequence>
<dbReference type="RefSeq" id="WP_197531249.1">
    <property type="nucleotide sequence ID" value="NZ_SIHJ01000001.1"/>
</dbReference>
<evidence type="ECO:0000313" key="4">
    <source>
        <dbReference type="Proteomes" id="UP000316714"/>
    </source>
</evidence>
<reference evidence="3 4" key="1">
    <citation type="submission" date="2019-02" db="EMBL/GenBank/DDBJ databases">
        <title>Deep-cultivation of Planctomycetes and their phenomic and genomic characterization uncovers novel biology.</title>
        <authorList>
            <person name="Wiegand S."/>
            <person name="Jogler M."/>
            <person name="Boedeker C."/>
            <person name="Pinto D."/>
            <person name="Vollmers J."/>
            <person name="Rivas-Marin E."/>
            <person name="Kohn T."/>
            <person name="Peeters S.H."/>
            <person name="Heuer A."/>
            <person name="Rast P."/>
            <person name="Oberbeckmann S."/>
            <person name="Bunk B."/>
            <person name="Jeske O."/>
            <person name="Meyerdierks A."/>
            <person name="Storesund J.E."/>
            <person name="Kallscheuer N."/>
            <person name="Luecker S."/>
            <person name="Lage O.M."/>
            <person name="Pohl T."/>
            <person name="Merkel B.J."/>
            <person name="Hornburger P."/>
            <person name="Mueller R.-W."/>
            <person name="Bruemmer F."/>
            <person name="Labrenz M."/>
            <person name="Spormann A.M."/>
            <person name="Op Den Camp H."/>
            <person name="Overmann J."/>
            <person name="Amann R."/>
            <person name="Jetten M.S.M."/>
            <person name="Mascher T."/>
            <person name="Medema M.H."/>
            <person name="Devos D.P."/>
            <person name="Kaster A.-K."/>
            <person name="Ovreas L."/>
            <person name="Rohde M."/>
            <person name="Galperin M.Y."/>
            <person name="Jogler C."/>
        </authorList>
    </citation>
    <scope>NUCLEOTIDE SEQUENCE [LARGE SCALE GENOMIC DNA]</scope>
    <source>
        <strain evidence="3 4">KOR34</strain>
    </source>
</reference>
<dbReference type="InterPro" id="IPR029044">
    <property type="entry name" value="Nucleotide-diphossugar_trans"/>
</dbReference>
<protein>
    <submittedName>
        <fullName evidence="3">N-glycosyltransferase</fullName>
    </submittedName>
</protein>
<dbReference type="PANTHER" id="PTHR48090">
    <property type="entry name" value="UNDECAPRENYL-PHOSPHATE 4-DEOXY-4-FORMAMIDO-L-ARABINOSE TRANSFERASE-RELATED"/>
    <property type="match status" value="1"/>
</dbReference>
<keyword evidence="4" id="KW-1185">Reference proteome</keyword>
<feature type="region of interest" description="Disordered" evidence="1">
    <location>
        <begin position="145"/>
        <end position="194"/>
    </location>
</feature>
<name>A0A5C5VF66_9BACT</name>
<organism evidence="3 4">
    <name type="scientific">Posidoniimonas corsicana</name>
    <dbReference type="NCBI Taxonomy" id="1938618"/>
    <lineage>
        <taxon>Bacteria</taxon>
        <taxon>Pseudomonadati</taxon>
        <taxon>Planctomycetota</taxon>
        <taxon>Planctomycetia</taxon>
        <taxon>Pirellulales</taxon>
        <taxon>Lacipirellulaceae</taxon>
        <taxon>Posidoniimonas</taxon>
    </lineage>
</organism>
<accession>A0A5C5VF66</accession>
<dbReference type="Gene3D" id="3.90.550.10">
    <property type="entry name" value="Spore Coat Polysaccharide Biosynthesis Protein SpsA, Chain A"/>
    <property type="match status" value="1"/>
</dbReference>
<dbReference type="InterPro" id="IPR001173">
    <property type="entry name" value="Glyco_trans_2-like"/>
</dbReference>
<proteinExistence type="predicted"/>
<dbReference type="Proteomes" id="UP000316714">
    <property type="component" value="Unassembled WGS sequence"/>
</dbReference>
<dbReference type="GO" id="GO:0016740">
    <property type="term" value="F:transferase activity"/>
    <property type="evidence" value="ECO:0007669"/>
    <property type="project" value="UniProtKB-KW"/>
</dbReference>
<evidence type="ECO:0000313" key="3">
    <source>
        <dbReference type="EMBL" id="TWT36693.1"/>
    </source>
</evidence>
<feature type="domain" description="Glycosyltransferase 2-like" evidence="2">
    <location>
        <begin position="6"/>
        <end position="124"/>
    </location>
</feature>
<dbReference type="InterPro" id="IPR050256">
    <property type="entry name" value="Glycosyltransferase_2"/>
</dbReference>
<dbReference type="AlphaFoldDB" id="A0A5C5VF66"/>
<dbReference type="Pfam" id="PF00535">
    <property type="entry name" value="Glycos_transf_2"/>
    <property type="match status" value="1"/>
</dbReference>
<dbReference type="SUPFAM" id="SSF53448">
    <property type="entry name" value="Nucleotide-diphospho-sugar transferases"/>
    <property type="match status" value="1"/>
</dbReference>
<dbReference type="PANTHER" id="PTHR48090:SF7">
    <property type="entry name" value="RFBJ PROTEIN"/>
    <property type="match status" value="1"/>
</dbReference>
<evidence type="ECO:0000259" key="2">
    <source>
        <dbReference type="Pfam" id="PF00535"/>
    </source>
</evidence>
<dbReference type="EMBL" id="SIHJ01000001">
    <property type="protein sequence ID" value="TWT36693.1"/>
    <property type="molecule type" value="Genomic_DNA"/>
</dbReference>
<keyword evidence="3" id="KW-0808">Transferase</keyword>
<comment type="caution">
    <text evidence="3">The sequence shown here is derived from an EMBL/GenBank/DDBJ whole genome shotgun (WGS) entry which is preliminary data.</text>
</comment>
<evidence type="ECO:0000256" key="1">
    <source>
        <dbReference type="SAM" id="MobiDB-lite"/>
    </source>
</evidence>
<gene>
    <name evidence="3" type="ORF">KOR34_16330</name>
</gene>